<dbReference type="Pfam" id="PF07831">
    <property type="entry name" value="PYNP_C"/>
    <property type="match status" value="1"/>
</dbReference>
<dbReference type="Pfam" id="PF02885">
    <property type="entry name" value="Glycos_trans_3N"/>
    <property type="match status" value="1"/>
</dbReference>
<dbReference type="InterPro" id="IPR036320">
    <property type="entry name" value="Glycosyl_Trfase_fam3_N_dom_sf"/>
</dbReference>
<comment type="catalytic activity">
    <reaction evidence="1">
        <text>2'-deoxyuridine + phosphate = 2-deoxy-alpha-D-ribose 1-phosphate + uracil</text>
        <dbReference type="Rhea" id="RHEA:22824"/>
        <dbReference type="ChEBI" id="CHEBI:16450"/>
        <dbReference type="ChEBI" id="CHEBI:17568"/>
        <dbReference type="ChEBI" id="CHEBI:43474"/>
        <dbReference type="ChEBI" id="CHEBI:57259"/>
        <dbReference type="EC" id="2.4.2.2"/>
    </reaction>
</comment>
<dbReference type="PROSITE" id="PS00647">
    <property type="entry name" value="THYMID_PHOSPHORYLASE"/>
    <property type="match status" value="1"/>
</dbReference>
<gene>
    <name evidence="12" type="ORF">SAMN04488502_101184</name>
</gene>
<dbReference type="GO" id="GO:0006213">
    <property type="term" value="P:pyrimidine nucleoside metabolic process"/>
    <property type="evidence" value="ECO:0007669"/>
    <property type="project" value="InterPro"/>
</dbReference>
<dbReference type="Proteomes" id="UP000214880">
    <property type="component" value="Unassembled WGS sequence"/>
</dbReference>
<sequence>MRMPDIIAKKRDGGQLDQLEIRQLVTDYTNDLIPDYQMAAFLMAVFLQGMTYEETAAMTMAMAESGKCVDLSAISGIKVDKHSTGGVADTTTLILAPLVAAAGVPVAKMSGRGLGFTGGTIDKLESIPGFRTTLTQREFSDNLKRYGVALTGQSADVAPADGKIYALRDVTATVESIPLIASSVMSKKIAAGADKILLDVKVGSGAFMKDLGAAVELAGTMVKIGEIVGRETKAVLTSMEEPLGLNIGNSLEVLEAIDVLSGQGKEALREVSLTLGAHMLNMAGREKSQAAARKLLEKYLDDGTALRKFAEFINAQHGDPAIIEHRELLPQAVCQQQVFGGASGFIEKIDVAKLGYSAAVLGAGRTYKGQQIDLAAGIVMQCGIGDYIEPGRSIAVLYTNDPMKLSAAEQLLRQALTIGRAKIKRPQLILGVVDKDGYHNL</sequence>
<comment type="subunit">
    <text evidence="4">Homodimer.</text>
</comment>
<dbReference type="InterPro" id="IPR017872">
    <property type="entry name" value="Pyrmidine_PPase_CS"/>
</dbReference>
<keyword evidence="8" id="KW-0808">Transferase</keyword>
<evidence type="ECO:0000256" key="10">
    <source>
        <dbReference type="ARBA" id="ARBA00048525"/>
    </source>
</evidence>
<dbReference type="OrthoDB" id="9763887at2"/>
<comment type="catalytic activity">
    <reaction evidence="9">
        <text>uridine + phosphate = alpha-D-ribose 1-phosphate + uracil</text>
        <dbReference type="Rhea" id="RHEA:24388"/>
        <dbReference type="ChEBI" id="CHEBI:16704"/>
        <dbReference type="ChEBI" id="CHEBI:17568"/>
        <dbReference type="ChEBI" id="CHEBI:43474"/>
        <dbReference type="ChEBI" id="CHEBI:57720"/>
        <dbReference type="EC" id="2.4.2.2"/>
    </reaction>
</comment>
<dbReference type="PIRSF" id="PIRSF000478">
    <property type="entry name" value="TP_PyNP"/>
    <property type="match status" value="1"/>
</dbReference>
<dbReference type="Pfam" id="PF00591">
    <property type="entry name" value="Glycos_transf_3"/>
    <property type="match status" value="1"/>
</dbReference>
<dbReference type="GO" id="GO:0009032">
    <property type="term" value="F:thymidine phosphorylase activity"/>
    <property type="evidence" value="ECO:0007669"/>
    <property type="project" value="TreeGrafter"/>
</dbReference>
<dbReference type="Gene3D" id="1.20.970.10">
    <property type="entry name" value="Transferase, Pyrimidine Nucleoside Phosphorylase, Chain C"/>
    <property type="match status" value="1"/>
</dbReference>
<dbReference type="PANTHER" id="PTHR10515:SF0">
    <property type="entry name" value="THYMIDINE PHOSPHORYLASE"/>
    <property type="match status" value="1"/>
</dbReference>
<dbReference type="InterPro" id="IPR036566">
    <property type="entry name" value="PYNP-like_C_sf"/>
</dbReference>
<dbReference type="SUPFAM" id="SSF47648">
    <property type="entry name" value="Nucleoside phosphorylase/phosphoribosyltransferase N-terminal domain"/>
    <property type="match status" value="1"/>
</dbReference>
<dbReference type="GO" id="GO:0005829">
    <property type="term" value="C:cytosol"/>
    <property type="evidence" value="ECO:0007669"/>
    <property type="project" value="TreeGrafter"/>
</dbReference>
<evidence type="ECO:0000256" key="9">
    <source>
        <dbReference type="ARBA" id="ARBA00048453"/>
    </source>
</evidence>
<comment type="similarity">
    <text evidence="3">Belongs to the thymidine/pyrimidine-nucleoside phosphorylase family.</text>
</comment>
<evidence type="ECO:0000256" key="3">
    <source>
        <dbReference type="ARBA" id="ARBA00006915"/>
    </source>
</evidence>
<dbReference type="Gene3D" id="3.90.1170.30">
    <property type="entry name" value="Pyrimidine nucleoside phosphorylase-like, C-terminal domain"/>
    <property type="match status" value="1"/>
</dbReference>
<keyword evidence="7" id="KW-0328">Glycosyltransferase</keyword>
<evidence type="ECO:0000256" key="2">
    <source>
        <dbReference type="ARBA" id="ARBA00003877"/>
    </source>
</evidence>
<keyword evidence="13" id="KW-1185">Reference proteome</keyword>
<dbReference type="NCBIfam" id="TIGR02644">
    <property type="entry name" value="Y_phosphoryl"/>
    <property type="match status" value="1"/>
</dbReference>
<evidence type="ECO:0000313" key="13">
    <source>
        <dbReference type="Proteomes" id="UP000214880"/>
    </source>
</evidence>
<dbReference type="STRING" id="146817.SAMN04488502_101184"/>
<dbReference type="InterPro" id="IPR018090">
    <property type="entry name" value="Pyrmidine_PPas_bac/euk"/>
</dbReference>
<name>A0A1G9L0H2_9FIRM</name>
<dbReference type="GO" id="GO:0004645">
    <property type="term" value="F:1,4-alpha-oligoglucan phosphorylase activity"/>
    <property type="evidence" value="ECO:0007669"/>
    <property type="project" value="InterPro"/>
</dbReference>
<comment type="catalytic activity">
    <reaction evidence="10">
        <text>thymidine + phosphate = 2-deoxy-alpha-D-ribose 1-phosphate + thymine</text>
        <dbReference type="Rhea" id="RHEA:16037"/>
        <dbReference type="ChEBI" id="CHEBI:17748"/>
        <dbReference type="ChEBI" id="CHEBI:17821"/>
        <dbReference type="ChEBI" id="CHEBI:43474"/>
        <dbReference type="ChEBI" id="CHEBI:57259"/>
        <dbReference type="EC" id="2.4.2.2"/>
    </reaction>
</comment>
<dbReference type="Gene3D" id="3.40.1030.10">
    <property type="entry name" value="Nucleoside phosphorylase/phosphoribosyltransferase catalytic domain"/>
    <property type="match status" value="1"/>
</dbReference>
<dbReference type="InterPro" id="IPR017459">
    <property type="entry name" value="Glycosyl_Trfase_fam3_N_dom"/>
</dbReference>
<dbReference type="SUPFAM" id="SSF54680">
    <property type="entry name" value="Pyrimidine nucleoside phosphorylase C-terminal domain"/>
    <property type="match status" value="1"/>
</dbReference>
<dbReference type="PANTHER" id="PTHR10515">
    <property type="entry name" value="THYMIDINE PHOSPHORYLASE"/>
    <property type="match status" value="1"/>
</dbReference>
<dbReference type="InterPro" id="IPR000312">
    <property type="entry name" value="Glycosyl_Trfase_fam3"/>
</dbReference>
<evidence type="ECO:0000256" key="6">
    <source>
        <dbReference type="ARBA" id="ARBA00014680"/>
    </source>
</evidence>
<dbReference type="SMART" id="SM00941">
    <property type="entry name" value="PYNP_C"/>
    <property type="match status" value="1"/>
</dbReference>
<dbReference type="NCBIfam" id="NF004490">
    <property type="entry name" value="PRK05820.1"/>
    <property type="match status" value="1"/>
</dbReference>
<evidence type="ECO:0000256" key="7">
    <source>
        <dbReference type="ARBA" id="ARBA00022676"/>
    </source>
</evidence>
<dbReference type="GO" id="GO:0006206">
    <property type="term" value="P:pyrimidine nucleobase metabolic process"/>
    <property type="evidence" value="ECO:0007669"/>
    <property type="project" value="InterPro"/>
</dbReference>
<proteinExistence type="inferred from homology"/>
<dbReference type="EC" id="2.4.2.2" evidence="5"/>
<protein>
    <recommendedName>
        <fullName evidence="6">Pyrimidine-nucleoside phosphorylase</fullName>
        <ecNumber evidence="5">2.4.2.2</ecNumber>
    </recommendedName>
</protein>
<evidence type="ECO:0000256" key="5">
    <source>
        <dbReference type="ARBA" id="ARBA00011889"/>
    </source>
</evidence>
<evidence type="ECO:0000256" key="1">
    <source>
        <dbReference type="ARBA" id="ARBA00001066"/>
    </source>
</evidence>
<evidence type="ECO:0000256" key="8">
    <source>
        <dbReference type="ARBA" id="ARBA00022679"/>
    </source>
</evidence>
<dbReference type="AlphaFoldDB" id="A0A1G9L0H2"/>
<dbReference type="InterPro" id="IPR013102">
    <property type="entry name" value="PYNP_C"/>
</dbReference>
<evidence type="ECO:0000256" key="4">
    <source>
        <dbReference type="ARBA" id="ARBA00011738"/>
    </source>
</evidence>
<comment type="function">
    <text evidence="2">Catalyzes phosphorolysis of the pyrimidine nucleosides uridine, thymidine and 2'-deoxyuridine with the formation of the corresponding pyrimidine base and ribose-1-phosphate.</text>
</comment>
<organism evidence="12 13">
    <name type="scientific">Dendrosporobacter quercicolus</name>
    <dbReference type="NCBI Taxonomy" id="146817"/>
    <lineage>
        <taxon>Bacteria</taxon>
        <taxon>Bacillati</taxon>
        <taxon>Bacillota</taxon>
        <taxon>Negativicutes</taxon>
        <taxon>Selenomonadales</taxon>
        <taxon>Sporomusaceae</taxon>
        <taxon>Dendrosporobacter</taxon>
    </lineage>
</organism>
<dbReference type="InterPro" id="IPR000053">
    <property type="entry name" value="Thymidine/pyrmidine_PPase"/>
</dbReference>
<dbReference type="FunFam" id="3.40.1030.10:FF:000003">
    <property type="entry name" value="Pyrimidine-nucleoside phosphorylase"/>
    <property type="match status" value="1"/>
</dbReference>
<accession>A0A1G9L0H2</accession>
<dbReference type="SUPFAM" id="SSF52418">
    <property type="entry name" value="Nucleoside phosphorylase/phosphoribosyltransferase catalytic domain"/>
    <property type="match status" value="1"/>
</dbReference>
<dbReference type="RefSeq" id="WP_092067373.1">
    <property type="nucleotide sequence ID" value="NZ_FNHB01000001.1"/>
</dbReference>
<dbReference type="EMBL" id="FNHB01000001">
    <property type="protein sequence ID" value="SDL55452.1"/>
    <property type="molecule type" value="Genomic_DNA"/>
</dbReference>
<feature type="domain" description="Pyrimidine nucleoside phosphorylase C-terminal" evidence="11">
    <location>
        <begin position="345"/>
        <end position="419"/>
    </location>
</feature>
<evidence type="ECO:0000259" key="11">
    <source>
        <dbReference type="SMART" id="SM00941"/>
    </source>
</evidence>
<dbReference type="InterPro" id="IPR035902">
    <property type="entry name" value="Nuc_phospho_transferase"/>
</dbReference>
<reference evidence="12 13" key="1">
    <citation type="submission" date="2016-10" db="EMBL/GenBank/DDBJ databases">
        <authorList>
            <person name="de Groot N.N."/>
        </authorList>
    </citation>
    <scope>NUCLEOTIDE SEQUENCE [LARGE SCALE GENOMIC DNA]</scope>
    <source>
        <strain evidence="12 13">DSM 1736</strain>
    </source>
</reference>
<evidence type="ECO:0000313" key="12">
    <source>
        <dbReference type="EMBL" id="SDL55452.1"/>
    </source>
</evidence>